<proteinExistence type="inferred from homology"/>
<dbReference type="Pfam" id="PF00171">
    <property type="entry name" value="Aldedh"/>
    <property type="match status" value="2"/>
</dbReference>
<dbReference type="Gene3D" id="3.40.605.10">
    <property type="entry name" value="Aldehyde Dehydrogenase, Chain A, domain 1"/>
    <property type="match status" value="2"/>
</dbReference>
<dbReference type="InterPro" id="IPR016161">
    <property type="entry name" value="Ald_DH/histidinol_DH"/>
</dbReference>
<dbReference type="PANTHER" id="PTHR11699">
    <property type="entry name" value="ALDEHYDE DEHYDROGENASE-RELATED"/>
    <property type="match status" value="1"/>
</dbReference>
<dbReference type="InterPro" id="IPR016162">
    <property type="entry name" value="Ald_DH_N"/>
</dbReference>
<evidence type="ECO:0000256" key="1">
    <source>
        <dbReference type="ARBA" id="ARBA00009986"/>
    </source>
</evidence>
<dbReference type="InterPro" id="IPR029510">
    <property type="entry name" value="Ald_DH_CS_GLU"/>
</dbReference>
<dbReference type="AlphaFoldDB" id="A0A1G2DIJ9"/>
<dbReference type="InterPro" id="IPR015590">
    <property type="entry name" value="Aldehyde_DH_dom"/>
</dbReference>
<evidence type="ECO:0000313" key="8">
    <source>
        <dbReference type="Proteomes" id="UP000178636"/>
    </source>
</evidence>
<dbReference type="FunFam" id="3.40.605.10:FF:000007">
    <property type="entry name" value="NAD/NADP-dependent betaine aldehyde dehydrogenase"/>
    <property type="match status" value="1"/>
</dbReference>
<name>A0A1G2DIJ9_9BACT</name>
<organism evidence="7 8">
    <name type="scientific">Candidatus Lloydbacteria bacterium RIFCSPHIGHO2_02_FULL_54_17</name>
    <dbReference type="NCBI Taxonomy" id="1798664"/>
    <lineage>
        <taxon>Bacteria</taxon>
        <taxon>Candidatus Lloydiibacteriota</taxon>
    </lineage>
</organism>
<evidence type="ECO:0000313" key="7">
    <source>
        <dbReference type="EMBL" id="OGZ13232.1"/>
    </source>
</evidence>
<dbReference type="PIRSF" id="PIRSF036490">
    <property type="entry name" value="Aldedh_dupl"/>
    <property type="match status" value="1"/>
</dbReference>
<dbReference type="PROSITE" id="PS00687">
    <property type="entry name" value="ALDEHYDE_DEHYDR_GLU"/>
    <property type="match status" value="1"/>
</dbReference>
<dbReference type="Proteomes" id="UP000178636">
    <property type="component" value="Unassembled WGS sequence"/>
</dbReference>
<feature type="domain" description="Aldehyde dehydrogenase" evidence="6">
    <location>
        <begin position="53"/>
        <end position="489"/>
    </location>
</feature>
<dbReference type="InterPro" id="IPR011408">
    <property type="entry name" value="Aldehyde_DH"/>
</dbReference>
<evidence type="ECO:0000256" key="4">
    <source>
        <dbReference type="PROSITE-ProRule" id="PRU10007"/>
    </source>
</evidence>
<dbReference type="SUPFAM" id="SSF53720">
    <property type="entry name" value="ALDH-like"/>
    <property type="match status" value="2"/>
</dbReference>
<sequence length="797" mass="86662">MNTTKLKNFLARLDYGPAPESDAKARGWLAEHKPTFHHFVDGDWQKPCEDGYLLAMDPSTREVLAQTAKGSAKDVDDAMKAARDAFPAWAALSGHERAKFLYAIARAIAKNARLFAVLESMNNGKSIRETRDIDIPLAIRHFTYHAGWAEVWKDKYPELEPGGVVGQIAPFNFPFLMLAWKIAVAIAVGNTVVFKPSESTPLTALLFAELLRDEVKLPRGVINIVTGDGWTGKCIALHPTPWKIAFTGSTEVGRLIRKATAGIGKHLTMELGGKSPFIVFADADIPAAIEGVIDSTLGYNQGQTCCAGTRLLVDESILERFVSELKARMRKLRAGPPLDKTIDIGAVNSREQFDKITRLVEVGRSEGEVWQPEDWSCPSIGYYIPPTLITNIAPTDTVAIEEIFGPVVVVMSFRTPKEAVELGNNTRYGLAASVWTENIGKALDVANRIKAGTVWLNGTNLFDAAAGFGGVGESGYGREGGEEGIFEVLKEPSLEADYSDPEEDAAIDSFDEEPEDDVDRTYRFLVGGKIARPDGGTSFPVRSPSGAVLGLVGDANRKDVRNAVEAARGAFPGWRGQSAALRGQILFFLAENLANEKERFAKGIADATGRTLPDSRWEVDRSVEHLFHFAAYADKFGGTLQQVSPKMAVLGQREPIGVMGIRVQDTLPLLGLVSVIAPALAMGNTVVAVSGKHALVALDLVQVIQASDVPAGVVNILSAVNPDAVAKVLAEHDDVDSVWYFGPQKGGGEVEAASVSNMKRTWVSSDLFRNWREERKISMRFLREATQMKNIWVPFGS</sequence>
<reference evidence="7 8" key="1">
    <citation type="journal article" date="2016" name="Nat. Commun.">
        <title>Thousands of microbial genomes shed light on interconnected biogeochemical processes in an aquifer system.</title>
        <authorList>
            <person name="Anantharaman K."/>
            <person name="Brown C.T."/>
            <person name="Hug L.A."/>
            <person name="Sharon I."/>
            <person name="Castelle C.J."/>
            <person name="Probst A.J."/>
            <person name="Thomas B.C."/>
            <person name="Singh A."/>
            <person name="Wilkins M.J."/>
            <person name="Karaoz U."/>
            <person name="Brodie E.L."/>
            <person name="Williams K.H."/>
            <person name="Hubbard S.S."/>
            <person name="Banfield J.F."/>
        </authorList>
    </citation>
    <scope>NUCLEOTIDE SEQUENCE [LARGE SCALE GENOMIC DNA]</scope>
</reference>
<evidence type="ECO:0000256" key="5">
    <source>
        <dbReference type="RuleBase" id="RU003345"/>
    </source>
</evidence>
<dbReference type="EMBL" id="MHLO01000006">
    <property type="protein sequence ID" value="OGZ13232.1"/>
    <property type="molecule type" value="Genomic_DNA"/>
</dbReference>
<dbReference type="STRING" id="1798664.A3C93_02040"/>
<dbReference type="GO" id="GO:0016620">
    <property type="term" value="F:oxidoreductase activity, acting on the aldehyde or oxo group of donors, NAD or NADP as acceptor"/>
    <property type="evidence" value="ECO:0007669"/>
    <property type="project" value="UniProtKB-UniRule"/>
</dbReference>
<gene>
    <name evidence="7" type="ORF">A3C93_02040</name>
</gene>
<comment type="similarity">
    <text evidence="1 3 5">Belongs to the aldehyde dehydrogenase family.</text>
</comment>
<feature type="active site" evidence="4">
    <location>
        <position position="270"/>
    </location>
</feature>
<evidence type="ECO:0000256" key="2">
    <source>
        <dbReference type="ARBA" id="ARBA00023002"/>
    </source>
</evidence>
<evidence type="ECO:0000259" key="6">
    <source>
        <dbReference type="Pfam" id="PF00171"/>
    </source>
</evidence>
<accession>A0A1G2DIJ9</accession>
<dbReference type="InterPro" id="IPR016163">
    <property type="entry name" value="Ald_DH_C"/>
</dbReference>
<dbReference type="Gene3D" id="3.40.309.10">
    <property type="entry name" value="Aldehyde Dehydrogenase, Chain A, domain 2"/>
    <property type="match status" value="1"/>
</dbReference>
<comment type="caution">
    <text evidence="7">The sequence shown here is derived from an EMBL/GenBank/DDBJ whole genome shotgun (WGS) entry which is preliminary data.</text>
</comment>
<feature type="domain" description="Aldehyde dehydrogenase" evidence="6">
    <location>
        <begin position="537"/>
        <end position="762"/>
    </location>
</feature>
<evidence type="ECO:0000256" key="3">
    <source>
        <dbReference type="PIRNR" id="PIRNR036490"/>
    </source>
</evidence>
<dbReference type="SMR" id="A0A1G2DIJ9"/>
<keyword evidence="2 5" id="KW-0560">Oxidoreductase</keyword>
<protein>
    <submittedName>
        <fullName evidence="7">Aldehyde dehydrogenase</fullName>
    </submittedName>
</protein>